<evidence type="ECO:0000256" key="1">
    <source>
        <dbReference type="SAM" id="MobiDB-lite"/>
    </source>
</evidence>
<organism evidence="2 3">
    <name type="scientific">Acidipropionibacterium acidipropionici (strain ATCC 4875 / DSM 20272 / JCM 6432 / NBRC 12425 / NCIMB 8070 / 4)</name>
    <name type="common">Propionibacterium acidipropionici</name>
    <dbReference type="NCBI Taxonomy" id="1171373"/>
    <lineage>
        <taxon>Bacteria</taxon>
        <taxon>Bacillati</taxon>
        <taxon>Actinomycetota</taxon>
        <taxon>Actinomycetes</taxon>
        <taxon>Propionibacteriales</taxon>
        <taxon>Propionibacteriaceae</taxon>
        <taxon>Acidipropionibacterium</taxon>
    </lineage>
</organism>
<dbReference type="AlphaFoldDB" id="K7S8C6"/>
<dbReference type="STRING" id="1171373.PACID_30580"/>
<dbReference type="HOGENOM" id="CLU_2651485_0_0_11"/>
<dbReference type="RefSeq" id="WP_015071718.1">
    <property type="nucleotide sequence ID" value="NC_019395.1"/>
</dbReference>
<evidence type="ECO:0000313" key="3">
    <source>
        <dbReference type="Proteomes" id="UP000000214"/>
    </source>
</evidence>
<dbReference type="GeneID" id="88084744"/>
<gene>
    <name evidence="2" type="ordered locus">PACID_30580</name>
</gene>
<name>K7S8C6_ACIA4</name>
<proteinExistence type="predicted"/>
<feature type="region of interest" description="Disordered" evidence="1">
    <location>
        <begin position="55"/>
        <end position="76"/>
    </location>
</feature>
<evidence type="ECO:0000313" key="2">
    <source>
        <dbReference type="EMBL" id="AFV90822.1"/>
    </source>
</evidence>
<reference evidence="2 3" key="1">
    <citation type="journal article" date="2012" name="BMC Genomics">
        <title>The genome sequence of Propionibacterium acidipropionici provides insights into its biotechnological and industrial potential.</title>
        <authorList>
            <person name="Parizzi L.P."/>
            <person name="Grassi M.C."/>
            <person name="Llerena L.A."/>
            <person name="Carazzolle M.F."/>
            <person name="Queiroz V.L."/>
            <person name="Lunardi I."/>
            <person name="Zeidler A.F."/>
            <person name="Teixeira P.J."/>
            <person name="Mieczkowski P."/>
            <person name="Rincones J."/>
            <person name="Pereira G.A."/>
        </authorList>
    </citation>
    <scope>NUCLEOTIDE SEQUENCE [LARGE SCALE GENOMIC DNA]</scope>
    <source>
        <strain evidence="3">ATCC 4875 / DSM 20272 / JCM 6432 / NBRC 12425 / NCIMB 8070</strain>
    </source>
</reference>
<dbReference type="PATRIC" id="fig|1171373.8.peg.3008"/>
<dbReference type="Proteomes" id="UP000000214">
    <property type="component" value="Chromosome"/>
</dbReference>
<accession>K7S8C6</accession>
<protein>
    <submittedName>
        <fullName evidence="2">Uncharacterized protein</fullName>
    </submittedName>
</protein>
<dbReference type="EMBL" id="CP003493">
    <property type="protein sequence ID" value="AFV90822.1"/>
    <property type="molecule type" value="Genomic_DNA"/>
</dbReference>
<dbReference type="KEGG" id="pbo:PACID_30580"/>
<sequence>MMKTSELFATQLVAFQAARDALDRRADDDGVDPPAGRITRNGAIVETTSAELTDAVDSGDLPGIQGPPQIGSTPRP</sequence>